<evidence type="ECO:0000313" key="2">
    <source>
        <dbReference type="Proteomes" id="UP000382577"/>
    </source>
</evidence>
<dbReference type="AlphaFoldDB" id="A0A5E4SQB0"/>
<proteinExistence type="predicted"/>
<dbReference type="GO" id="GO:0004519">
    <property type="term" value="F:endonuclease activity"/>
    <property type="evidence" value="ECO:0007669"/>
    <property type="project" value="UniProtKB-KW"/>
</dbReference>
<dbReference type="EMBL" id="CABPRW010000002">
    <property type="protein sequence ID" value="VVD78016.1"/>
    <property type="molecule type" value="Genomic_DNA"/>
</dbReference>
<dbReference type="Proteomes" id="UP000382577">
    <property type="component" value="Unassembled WGS sequence"/>
</dbReference>
<keyword evidence="1" id="KW-0378">Hydrolase</keyword>
<keyword evidence="1" id="KW-0255">Endonuclease</keyword>
<sequence length="233" mass="25631">MPTSKHCKQRSSYTAAEAETLRRLYPDNTAASVASALAWPVQKVYGVANALGVRKSEAFFASSASGRTDGTRGKSSRFVAGQQSWNKGTTGICGTHPNSRRTQFKKGEMNGAAQHNYVPIGSYRITADGYLEQKVNDTHPVPARRWVAVHRLVWVEVHGPVPAGHVICFQQGKKTVVLEHITIDVLELVSRANLARRNHPLNHSPEFAQVVQLKSAISRQVNRIVRAEKGNQS</sequence>
<organism evidence="1 2">
    <name type="scientific">Pandoraea fibrosis</name>
    <dbReference type="NCBI Taxonomy" id="1891094"/>
    <lineage>
        <taxon>Bacteria</taxon>
        <taxon>Pseudomonadati</taxon>
        <taxon>Pseudomonadota</taxon>
        <taxon>Betaproteobacteria</taxon>
        <taxon>Burkholderiales</taxon>
        <taxon>Burkholderiaceae</taxon>
        <taxon>Pandoraea</taxon>
    </lineage>
</organism>
<name>A0A5E4SQB0_9BURK</name>
<evidence type="ECO:0000313" key="1">
    <source>
        <dbReference type="EMBL" id="VVD78016.1"/>
    </source>
</evidence>
<keyword evidence="1" id="KW-0540">Nuclease</keyword>
<reference evidence="1 2" key="1">
    <citation type="submission" date="2019-08" db="EMBL/GenBank/DDBJ databases">
        <authorList>
            <person name="Peeters C."/>
        </authorList>
    </citation>
    <scope>NUCLEOTIDE SEQUENCE [LARGE SCALE GENOMIC DNA]</scope>
    <source>
        <strain evidence="1 2">LMG 31113</strain>
    </source>
</reference>
<protein>
    <submittedName>
        <fullName evidence="1">HNH endonuclease</fullName>
    </submittedName>
</protein>
<dbReference type="OrthoDB" id="6638408at2"/>
<gene>
    <name evidence="1" type="ORF">PFI31113_00959</name>
</gene>
<accession>A0A5E4SQB0</accession>